<name>A0A8J3S242_PLARO</name>
<sequence length="87" mass="8954">MDAEGEADPAAGSAETGPGTGEIQDDSRWPGGLPGSIPPGAPFPEEESEAVLAMMNAPIPATPTADMALIRTYAREILFGALKRDNS</sequence>
<dbReference type="AlphaFoldDB" id="A0A8J3S242"/>
<keyword evidence="3" id="KW-1185">Reference proteome</keyword>
<accession>A0A8J3S242</accession>
<proteinExistence type="predicted"/>
<dbReference type="EMBL" id="BOOI01000005">
    <property type="protein sequence ID" value="GIH82258.1"/>
    <property type="molecule type" value="Genomic_DNA"/>
</dbReference>
<gene>
    <name evidence="2" type="ORF">Pro02_06660</name>
</gene>
<evidence type="ECO:0000313" key="2">
    <source>
        <dbReference type="EMBL" id="GIH82258.1"/>
    </source>
</evidence>
<reference evidence="2" key="1">
    <citation type="submission" date="2021-01" db="EMBL/GenBank/DDBJ databases">
        <title>Whole genome shotgun sequence of Planobispora rosea NBRC 15558.</title>
        <authorList>
            <person name="Komaki H."/>
            <person name="Tamura T."/>
        </authorList>
    </citation>
    <scope>NUCLEOTIDE SEQUENCE</scope>
    <source>
        <strain evidence="2">NBRC 15558</strain>
    </source>
</reference>
<protein>
    <submittedName>
        <fullName evidence="2">Uncharacterized protein</fullName>
    </submittedName>
</protein>
<evidence type="ECO:0000256" key="1">
    <source>
        <dbReference type="SAM" id="MobiDB-lite"/>
    </source>
</evidence>
<feature type="region of interest" description="Disordered" evidence="1">
    <location>
        <begin position="1"/>
        <end position="48"/>
    </location>
</feature>
<evidence type="ECO:0000313" key="3">
    <source>
        <dbReference type="Proteomes" id="UP000655044"/>
    </source>
</evidence>
<comment type="caution">
    <text evidence="2">The sequence shown here is derived from an EMBL/GenBank/DDBJ whole genome shotgun (WGS) entry which is preliminary data.</text>
</comment>
<dbReference type="Proteomes" id="UP000655044">
    <property type="component" value="Unassembled WGS sequence"/>
</dbReference>
<organism evidence="2 3">
    <name type="scientific">Planobispora rosea</name>
    <dbReference type="NCBI Taxonomy" id="35762"/>
    <lineage>
        <taxon>Bacteria</taxon>
        <taxon>Bacillati</taxon>
        <taxon>Actinomycetota</taxon>
        <taxon>Actinomycetes</taxon>
        <taxon>Streptosporangiales</taxon>
        <taxon>Streptosporangiaceae</taxon>
        <taxon>Planobispora</taxon>
    </lineage>
</organism>